<accession>A0A9D1VBM4</accession>
<feature type="domain" description="DNA/pantothenate metabolism flavoprotein C-terminal" evidence="1">
    <location>
        <begin position="2"/>
        <end position="206"/>
    </location>
</feature>
<dbReference type="InterPro" id="IPR035929">
    <property type="entry name" value="CoaB-like_sf"/>
</dbReference>
<comment type="caution">
    <text evidence="2">The sequence shown here is derived from an EMBL/GenBank/DDBJ whole genome shotgun (WGS) entry which is preliminary data.</text>
</comment>
<dbReference type="AlphaFoldDB" id="A0A9D1VBM4"/>
<evidence type="ECO:0000313" key="2">
    <source>
        <dbReference type="EMBL" id="HIX20208.1"/>
    </source>
</evidence>
<protein>
    <submittedName>
        <fullName evidence="2">Phosphopantothenoylcysteine decarboxylase</fullName>
    </submittedName>
</protein>
<evidence type="ECO:0000313" key="3">
    <source>
        <dbReference type="Proteomes" id="UP000823964"/>
    </source>
</evidence>
<dbReference type="InterPro" id="IPR007085">
    <property type="entry name" value="DNA/pantothenate-metab_flavo_C"/>
</dbReference>
<name>A0A9D1VBM4_9BACT</name>
<dbReference type="SUPFAM" id="SSF102645">
    <property type="entry name" value="CoaB-like"/>
    <property type="match status" value="1"/>
</dbReference>
<sequence>MKFLITAGPTREALDPARYLTNRSSGRMGYALAGAARHEGHEVLLISGPTTLDVPPGVDFVPVESAEQMYEAVRDLCGKVDVAILCAAVADYRPVAYSEQKIKKGADRITIELEKTPDILGSMRDVFGFKGILVGFAAETQNLIAYGRDKLQRKRCDLIVANDVSRRDIGFDSKENEVTLILPDREIELAKDSKEHIALHIVELAAQLHS</sequence>
<dbReference type="Gene3D" id="3.40.50.10300">
    <property type="entry name" value="CoaB-like"/>
    <property type="match status" value="1"/>
</dbReference>
<proteinExistence type="predicted"/>
<dbReference type="Pfam" id="PF04127">
    <property type="entry name" value="DFP"/>
    <property type="match status" value="1"/>
</dbReference>
<organism evidence="2 3">
    <name type="scientific">Candidatus Akkermansia intestinigallinarum</name>
    <dbReference type="NCBI Taxonomy" id="2838431"/>
    <lineage>
        <taxon>Bacteria</taxon>
        <taxon>Pseudomonadati</taxon>
        <taxon>Verrucomicrobiota</taxon>
        <taxon>Verrucomicrobiia</taxon>
        <taxon>Verrucomicrobiales</taxon>
        <taxon>Akkermansiaceae</taxon>
        <taxon>Akkermansia</taxon>
    </lineage>
</organism>
<gene>
    <name evidence="2" type="ORF">H9862_06390</name>
</gene>
<reference evidence="2" key="2">
    <citation type="submission" date="2021-04" db="EMBL/GenBank/DDBJ databases">
        <authorList>
            <person name="Gilroy R."/>
        </authorList>
    </citation>
    <scope>NUCLEOTIDE SEQUENCE</scope>
    <source>
        <strain evidence="2">14975</strain>
    </source>
</reference>
<dbReference type="GO" id="GO:0003824">
    <property type="term" value="F:catalytic activity"/>
    <property type="evidence" value="ECO:0007669"/>
    <property type="project" value="UniProtKB-ARBA"/>
</dbReference>
<evidence type="ECO:0000259" key="1">
    <source>
        <dbReference type="Pfam" id="PF04127"/>
    </source>
</evidence>
<dbReference type="Proteomes" id="UP000823964">
    <property type="component" value="Unassembled WGS sequence"/>
</dbReference>
<reference evidence="2" key="1">
    <citation type="journal article" date="2021" name="PeerJ">
        <title>Extensive microbial diversity within the chicken gut microbiome revealed by metagenomics and culture.</title>
        <authorList>
            <person name="Gilroy R."/>
            <person name="Ravi A."/>
            <person name="Getino M."/>
            <person name="Pursley I."/>
            <person name="Horton D.L."/>
            <person name="Alikhan N.F."/>
            <person name="Baker D."/>
            <person name="Gharbi K."/>
            <person name="Hall N."/>
            <person name="Watson M."/>
            <person name="Adriaenssens E.M."/>
            <person name="Foster-Nyarko E."/>
            <person name="Jarju S."/>
            <person name="Secka A."/>
            <person name="Antonio M."/>
            <person name="Oren A."/>
            <person name="Chaudhuri R.R."/>
            <person name="La Ragione R."/>
            <person name="Hildebrand F."/>
            <person name="Pallen M.J."/>
        </authorList>
    </citation>
    <scope>NUCLEOTIDE SEQUENCE</scope>
    <source>
        <strain evidence="2">14975</strain>
    </source>
</reference>
<dbReference type="GO" id="GO:0015937">
    <property type="term" value="P:coenzyme A biosynthetic process"/>
    <property type="evidence" value="ECO:0007669"/>
    <property type="project" value="UniProtKB-ARBA"/>
</dbReference>
<dbReference type="EMBL" id="DXFQ01000114">
    <property type="protein sequence ID" value="HIX20208.1"/>
    <property type="molecule type" value="Genomic_DNA"/>
</dbReference>